<proteinExistence type="inferred from homology"/>
<dbReference type="Gene3D" id="3.40.30.10">
    <property type="entry name" value="Glutaredoxin"/>
    <property type="match status" value="1"/>
</dbReference>
<accession>A0A6J0PGV3</accession>
<feature type="domain" description="GST C-terminal" evidence="6">
    <location>
        <begin position="92"/>
        <end position="219"/>
    </location>
</feature>
<dbReference type="KEGG" id="egu:105043548"/>
<dbReference type="InParanoid" id="A0A6J0PGV3"/>
<dbReference type="CDD" id="cd03185">
    <property type="entry name" value="GST_C_Tau"/>
    <property type="match status" value="1"/>
</dbReference>
<dbReference type="FunFam" id="3.40.30.10:FF:000044">
    <property type="entry name" value="Glutathione S-transferase GSTU6"/>
    <property type="match status" value="1"/>
</dbReference>
<dbReference type="OrthoDB" id="4951845at2759"/>
<dbReference type="InterPro" id="IPR004045">
    <property type="entry name" value="Glutathione_S-Trfase_N"/>
</dbReference>
<dbReference type="Gene3D" id="1.20.1050.10">
    <property type="match status" value="1"/>
</dbReference>
<comment type="function">
    <text evidence="4">Is involved in the conjugation of reduced glutathione to a wide number of exogenous and endogenous hydrophobic electrophiles.</text>
</comment>
<comment type="catalytic activity">
    <reaction evidence="3 4">
        <text>RX + glutathione = an S-substituted glutathione + a halide anion + H(+)</text>
        <dbReference type="Rhea" id="RHEA:16437"/>
        <dbReference type="ChEBI" id="CHEBI:15378"/>
        <dbReference type="ChEBI" id="CHEBI:16042"/>
        <dbReference type="ChEBI" id="CHEBI:17792"/>
        <dbReference type="ChEBI" id="CHEBI:57925"/>
        <dbReference type="ChEBI" id="CHEBI:90779"/>
        <dbReference type="EC" id="2.5.1.18"/>
    </reaction>
</comment>
<reference evidence="8" key="1">
    <citation type="submission" date="2025-08" db="UniProtKB">
        <authorList>
            <consortium name="RefSeq"/>
        </authorList>
    </citation>
    <scope>IDENTIFICATION</scope>
</reference>
<keyword evidence="7" id="KW-1185">Reference proteome</keyword>
<evidence type="ECO:0000256" key="4">
    <source>
        <dbReference type="RuleBase" id="RU369102"/>
    </source>
</evidence>
<dbReference type="SUPFAM" id="SSF47616">
    <property type="entry name" value="GST C-terminal domain-like"/>
    <property type="match status" value="1"/>
</dbReference>
<dbReference type="EC" id="2.5.1.18" evidence="4"/>
<dbReference type="InterPro" id="IPR045074">
    <property type="entry name" value="GST_C_Tau"/>
</dbReference>
<dbReference type="Pfam" id="PF02798">
    <property type="entry name" value="GST_N"/>
    <property type="match status" value="1"/>
</dbReference>
<dbReference type="SFLD" id="SFLDS00019">
    <property type="entry name" value="Glutathione_Transferase_(cytos"/>
    <property type="match status" value="1"/>
</dbReference>
<dbReference type="CDD" id="cd03058">
    <property type="entry name" value="GST_N_Tau"/>
    <property type="match status" value="1"/>
</dbReference>
<dbReference type="GeneID" id="105043548"/>
<evidence type="ECO:0000256" key="3">
    <source>
        <dbReference type="ARBA" id="ARBA00047960"/>
    </source>
</evidence>
<dbReference type="PANTHER" id="PTHR11260">
    <property type="entry name" value="GLUTATHIONE S-TRANSFERASE, GST, SUPERFAMILY, GST DOMAIN CONTAINING"/>
    <property type="match status" value="1"/>
</dbReference>
<comment type="similarity">
    <text evidence="2">Belongs to the GST superfamily. Tau family.</text>
</comment>
<evidence type="ECO:0000256" key="2">
    <source>
        <dbReference type="ARBA" id="ARBA00025743"/>
    </source>
</evidence>
<sequence length="221" mass="24838">MATTGDEVKLLGTWYSPFVVRVRIALNIKGVGYKFLEEAPGTKSKLLLESNPVHKKIPVLIHNGKPICESMIIVEYIDEVWAGVGPSILPTDPCDRAIVRFWAAYLDDKIPNSLRIIGGVVEGDKAEAVKEIITVLHQVEDALKKCEKGTNFFCYLDIALGGYFRWLQVVEKMFDVKFLDEEKTPVLAEWAKRVCSDDTLANMMPEVEKLVEINQVNKVAK</sequence>
<comment type="subcellular location">
    <subcellularLocation>
        <location evidence="4">Cytoplasm</location>
        <location evidence="4">Cytosol</location>
    </subcellularLocation>
</comment>
<dbReference type="InterPro" id="IPR040079">
    <property type="entry name" value="Glutathione_S-Trfase"/>
</dbReference>
<gene>
    <name evidence="8" type="primary">LOC105043548</name>
</gene>
<feature type="domain" description="GST N-terminal" evidence="5">
    <location>
        <begin position="6"/>
        <end position="85"/>
    </location>
</feature>
<name>A0A6J0PGV3_ELAGV</name>
<dbReference type="PROSITE" id="PS50405">
    <property type="entry name" value="GST_CTER"/>
    <property type="match status" value="1"/>
</dbReference>
<evidence type="ECO:0000256" key="1">
    <source>
        <dbReference type="ARBA" id="ARBA00022679"/>
    </source>
</evidence>
<dbReference type="SFLD" id="SFLDG00358">
    <property type="entry name" value="Main_(cytGST)"/>
    <property type="match status" value="1"/>
</dbReference>
<dbReference type="Proteomes" id="UP000504607">
    <property type="component" value="Chromosome 4"/>
</dbReference>
<organism evidence="7 8">
    <name type="scientific">Elaeis guineensis var. tenera</name>
    <name type="common">Oil palm</name>
    <dbReference type="NCBI Taxonomy" id="51953"/>
    <lineage>
        <taxon>Eukaryota</taxon>
        <taxon>Viridiplantae</taxon>
        <taxon>Streptophyta</taxon>
        <taxon>Embryophyta</taxon>
        <taxon>Tracheophyta</taxon>
        <taxon>Spermatophyta</taxon>
        <taxon>Magnoliopsida</taxon>
        <taxon>Liliopsida</taxon>
        <taxon>Arecaceae</taxon>
        <taxon>Arecoideae</taxon>
        <taxon>Cocoseae</taxon>
        <taxon>Elaeidinae</taxon>
        <taxon>Elaeis</taxon>
    </lineage>
</organism>
<dbReference type="PROSITE" id="PS50404">
    <property type="entry name" value="GST_NTER"/>
    <property type="match status" value="1"/>
</dbReference>
<dbReference type="InterPro" id="IPR045073">
    <property type="entry name" value="Omega/Tau-like"/>
</dbReference>
<dbReference type="PANTHER" id="PTHR11260:SF773">
    <property type="entry name" value="GLUTATHIONE S-TRANSFERASE U26"/>
    <property type="match status" value="1"/>
</dbReference>
<evidence type="ECO:0000313" key="7">
    <source>
        <dbReference type="Proteomes" id="UP000504607"/>
    </source>
</evidence>
<dbReference type="FunFam" id="1.20.1050.10:FF:000016">
    <property type="entry name" value="Glutathione S-transferase U9"/>
    <property type="match status" value="1"/>
</dbReference>
<dbReference type="RefSeq" id="XP_019705544.1">
    <property type="nucleotide sequence ID" value="XM_019849985.2"/>
</dbReference>
<protein>
    <recommendedName>
        <fullName evidence="4">Glutathione S-transferase</fullName>
        <ecNumber evidence="4">2.5.1.18</ecNumber>
    </recommendedName>
</protein>
<dbReference type="GO" id="GO:0005829">
    <property type="term" value="C:cytosol"/>
    <property type="evidence" value="ECO:0007669"/>
    <property type="project" value="UniProtKB-SubCell"/>
</dbReference>
<dbReference type="GO" id="GO:0009407">
    <property type="term" value="P:toxin catabolic process"/>
    <property type="evidence" value="ECO:0007669"/>
    <property type="project" value="UniProtKB-ARBA"/>
</dbReference>
<dbReference type="GO" id="GO:0004364">
    <property type="term" value="F:glutathione transferase activity"/>
    <property type="evidence" value="ECO:0007669"/>
    <property type="project" value="UniProtKB-UniRule"/>
</dbReference>
<dbReference type="InterPro" id="IPR036282">
    <property type="entry name" value="Glutathione-S-Trfase_C_sf"/>
</dbReference>
<dbReference type="SFLD" id="SFLDG01152">
    <property type="entry name" value="Main.3:_Omega-_and_Tau-like"/>
    <property type="match status" value="1"/>
</dbReference>
<keyword evidence="4" id="KW-0963">Cytoplasm</keyword>
<dbReference type="GO" id="GO:0006749">
    <property type="term" value="P:glutathione metabolic process"/>
    <property type="evidence" value="ECO:0007669"/>
    <property type="project" value="InterPro"/>
</dbReference>
<dbReference type="SUPFAM" id="SSF52833">
    <property type="entry name" value="Thioredoxin-like"/>
    <property type="match status" value="1"/>
</dbReference>
<dbReference type="InterPro" id="IPR010987">
    <property type="entry name" value="Glutathione-S-Trfase_C-like"/>
</dbReference>
<dbReference type="AlphaFoldDB" id="A0A6J0PGV3"/>
<evidence type="ECO:0000313" key="8">
    <source>
        <dbReference type="RefSeq" id="XP_019705544.1"/>
    </source>
</evidence>
<dbReference type="InterPro" id="IPR036249">
    <property type="entry name" value="Thioredoxin-like_sf"/>
</dbReference>
<keyword evidence="1 4" id="KW-0808">Transferase</keyword>
<evidence type="ECO:0000259" key="5">
    <source>
        <dbReference type="PROSITE" id="PS50404"/>
    </source>
</evidence>
<evidence type="ECO:0000259" key="6">
    <source>
        <dbReference type="PROSITE" id="PS50405"/>
    </source>
</evidence>